<evidence type="ECO:0000313" key="5">
    <source>
        <dbReference type="Proteomes" id="UP000479132"/>
    </source>
</evidence>
<dbReference type="Proteomes" id="UP000479132">
    <property type="component" value="Unassembled WGS sequence"/>
</dbReference>
<evidence type="ECO:0000313" key="4">
    <source>
        <dbReference type="EMBL" id="NGP89266.1"/>
    </source>
</evidence>
<dbReference type="AlphaFoldDB" id="A0A6M1T197"/>
<sequence>MSLKKSSGRNYKTLNPREKTYEPPVREFVALHLMDNLGAQRIRLLLQSVEHPQLIFRLERHELESIRGIGPVTADEVVTFNRWDEVDDILQKTENTGAEIMTYWDDDYPPLLREIYDPPLLLWIKGDRKVLQTDSLAVVGTRKAGEYAVNMAEKFTKKLVEHNLTIVSGLAYGIDGAAHRATISAGGKTIAVLGSGIDWIYPSDHKGLASEIVKTGGAIISEFPLGTAPEMGNFPVRNRIVSGMTHGTLVVASGIEGGSMITAKSAIDQNREVFVIPHPVGHPNAIGCNSLIKRGMGKLVQNVEDILTEIKVHITIDTRPDDQEQPEPEMKWTSQELDEFSIEICKTLEEDSLHIDKLAEQLGKPTHQLMPKLLELEMLGCIRQTAGKNFELL</sequence>
<evidence type="ECO:0000259" key="2">
    <source>
        <dbReference type="Pfam" id="PF02481"/>
    </source>
</evidence>
<name>A0A6M1T197_9BACT</name>
<dbReference type="Pfam" id="PF02481">
    <property type="entry name" value="DNA_processg_A"/>
    <property type="match status" value="1"/>
</dbReference>
<dbReference type="InterPro" id="IPR041614">
    <property type="entry name" value="DprA_WH"/>
</dbReference>
<evidence type="ECO:0000259" key="3">
    <source>
        <dbReference type="Pfam" id="PF17782"/>
    </source>
</evidence>
<keyword evidence="5" id="KW-1185">Reference proteome</keyword>
<feature type="domain" description="Smf/DprA SLOG" evidence="2">
    <location>
        <begin position="100"/>
        <end position="310"/>
    </location>
</feature>
<comment type="similarity">
    <text evidence="1">Belongs to the DprA/Smf family.</text>
</comment>
<protein>
    <submittedName>
        <fullName evidence="4">DNA-protecting protein DprA</fullName>
    </submittedName>
</protein>
<dbReference type="InterPro" id="IPR036388">
    <property type="entry name" value="WH-like_DNA-bd_sf"/>
</dbReference>
<dbReference type="Gene3D" id="3.40.50.450">
    <property type="match status" value="1"/>
</dbReference>
<dbReference type="InterPro" id="IPR057666">
    <property type="entry name" value="DrpA_SLOG"/>
</dbReference>
<dbReference type="SUPFAM" id="SSF102405">
    <property type="entry name" value="MCP/YpsA-like"/>
    <property type="match status" value="1"/>
</dbReference>
<dbReference type="InterPro" id="IPR010994">
    <property type="entry name" value="RuvA_2-like"/>
</dbReference>
<dbReference type="GO" id="GO:0009294">
    <property type="term" value="P:DNA-mediated transformation"/>
    <property type="evidence" value="ECO:0007669"/>
    <property type="project" value="InterPro"/>
</dbReference>
<gene>
    <name evidence="4" type="primary">dprA</name>
    <name evidence="4" type="ORF">G3569_12975</name>
</gene>
<accession>A0A6M1T197</accession>
<dbReference type="SUPFAM" id="SSF47781">
    <property type="entry name" value="RuvA domain 2-like"/>
    <property type="match status" value="1"/>
</dbReference>
<organism evidence="4 5">
    <name type="scientific">Fodinibius halophilus</name>
    <dbReference type="NCBI Taxonomy" id="1736908"/>
    <lineage>
        <taxon>Bacteria</taxon>
        <taxon>Pseudomonadati</taxon>
        <taxon>Balneolota</taxon>
        <taxon>Balneolia</taxon>
        <taxon>Balneolales</taxon>
        <taxon>Balneolaceae</taxon>
        <taxon>Fodinibius</taxon>
    </lineage>
</organism>
<proteinExistence type="inferred from homology"/>
<dbReference type="PANTHER" id="PTHR43022">
    <property type="entry name" value="PROTEIN SMF"/>
    <property type="match status" value="1"/>
</dbReference>
<dbReference type="InterPro" id="IPR003488">
    <property type="entry name" value="DprA"/>
</dbReference>
<dbReference type="EMBL" id="JAALLS010000018">
    <property type="protein sequence ID" value="NGP89266.1"/>
    <property type="molecule type" value="Genomic_DNA"/>
</dbReference>
<comment type="caution">
    <text evidence="4">The sequence shown here is derived from an EMBL/GenBank/DDBJ whole genome shotgun (WGS) entry which is preliminary data.</text>
</comment>
<evidence type="ECO:0000256" key="1">
    <source>
        <dbReference type="ARBA" id="ARBA00006525"/>
    </source>
</evidence>
<dbReference type="NCBIfam" id="TIGR00732">
    <property type="entry name" value="dprA"/>
    <property type="match status" value="1"/>
</dbReference>
<dbReference type="PANTHER" id="PTHR43022:SF1">
    <property type="entry name" value="PROTEIN SMF"/>
    <property type="match status" value="1"/>
</dbReference>
<reference evidence="4 5" key="1">
    <citation type="submission" date="2020-02" db="EMBL/GenBank/DDBJ databases">
        <title>Aliifodinibius halophilus 2W32, complete genome.</title>
        <authorList>
            <person name="Li Y."/>
            <person name="Wu S."/>
        </authorList>
    </citation>
    <scope>NUCLEOTIDE SEQUENCE [LARGE SCALE GENOMIC DNA]</scope>
    <source>
        <strain evidence="4 5">2W32</strain>
    </source>
</reference>
<feature type="domain" description="DprA winged helix" evidence="3">
    <location>
        <begin position="336"/>
        <end position="388"/>
    </location>
</feature>
<dbReference type="Gene3D" id="1.10.10.10">
    <property type="entry name" value="Winged helix-like DNA-binding domain superfamily/Winged helix DNA-binding domain"/>
    <property type="match status" value="1"/>
</dbReference>
<dbReference type="Pfam" id="PF17782">
    <property type="entry name" value="WHD_DprA"/>
    <property type="match status" value="1"/>
</dbReference>